<organism evidence="1">
    <name type="scientific">Anguilla anguilla</name>
    <name type="common">European freshwater eel</name>
    <name type="synonym">Muraena anguilla</name>
    <dbReference type="NCBI Taxonomy" id="7936"/>
    <lineage>
        <taxon>Eukaryota</taxon>
        <taxon>Metazoa</taxon>
        <taxon>Chordata</taxon>
        <taxon>Craniata</taxon>
        <taxon>Vertebrata</taxon>
        <taxon>Euteleostomi</taxon>
        <taxon>Actinopterygii</taxon>
        <taxon>Neopterygii</taxon>
        <taxon>Teleostei</taxon>
        <taxon>Anguilliformes</taxon>
        <taxon>Anguillidae</taxon>
        <taxon>Anguilla</taxon>
    </lineage>
</organism>
<dbReference type="AlphaFoldDB" id="A0A0E9WV04"/>
<proteinExistence type="predicted"/>
<sequence length="81" mass="9190">MNTKRAHYLNVHSCMKNQQSIKRNYDTVSNRPSLTISTMHPFGAALPSPDKLAEMSHCLQVKMNAIILVVSIIENYSENEK</sequence>
<name>A0A0E9WV04_ANGAN</name>
<evidence type="ECO:0000313" key="1">
    <source>
        <dbReference type="EMBL" id="JAH93338.1"/>
    </source>
</evidence>
<accession>A0A0E9WV04</accession>
<dbReference type="EMBL" id="GBXM01015239">
    <property type="protein sequence ID" value="JAH93338.1"/>
    <property type="molecule type" value="Transcribed_RNA"/>
</dbReference>
<reference evidence="1" key="1">
    <citation type="submission" date="2014-11" db="EMBL/GenBank/DDBJ databases">
        <authorList>
            <person name="Amaro Gonzalez C."/>
        </authorList>
    </citation>
    <scope>NUCLEOTIDE SEQUENCE</scope>
</reference>
<protein>
    <submittedName>
        <fullName evidence="1">Uncharacterized protein</fullName>
    </submittedName>
</protein>
<reference evidence="1" key="2">
    <citation type="journal article" date="2015" name="Fish Shellfish Immunol.">
        <title>Early steps in the European eel (Anguilla anguilla)-Vibrio vulnificus interaction in the gills: Role of the RtxA13 toxin.</title>
        <authorList>
            <person name="Callol A."/>
            <person name="Pajuelo D."/>
            <person name="Ebbesson L."/>
            <person name="Teles M."/>
            <person name="MacKenzie S."/>
            <person name="Amaro C."/>
        </authorList>
    </citation>
    <scope>NUCLEOTIDE SEQUENCE</scope>
</reference>